<evidence type="ECO:0000256" key="1">
    <source>
        <dbReference type="SAM" id="Phobius"/>
    </source>
</evidence>
<feature type="transmembrane region" description="Helical" evidence="1">
    <location>
        <begin position="9"/>
        <end position="27"/>
    </location>
</feature>
<dbReference type="AlphaFoldDB" id="A0A1M5T3U5"/>
<protein>
    <submittedName>
        <fullName evidence="2">Uncharacterized protein</fullName>
    </submittedName>
</protein>
<dbReference type="RefSeq" id="WP_143185590.1">
    <property type="nucleotide sequence ID" value="NZ_FQWS01000002.1"/>
</dbReference>
<gene>
    <name evidence="2" type="ORF">SAMN05444148_2053</name>
</gene>
<keyword evidence="3" id="KW-1185">Reference proteome</keyword>
<evidence type="ECO:0000313" key="3">
    <source>
        <dbReference type="Proteomes" id="UP000184522"/>
    </source>
</evidence>
<evidence type="ECO:0000313" key="2">
    <source>
        <dbReference type="EMBL" id="SHH45424.1"/>
    </source>
</evidence>
<reference evidence="3" key="1">
    <citation type="submission" date="2016-11" db="EMBL/GenBank/DDBJ databases">
        <authorList>
            <person name="Varghese N."/>
            <person name="Submissions S."/>
        </authorList>
    </citation>
    <scope>NUCLEOTIDE SEQUENCE [LARGE SCALE GENOMIC DNA]</scope>
    <source>
        <strain evidence="3">DSM 25330</strain>
    </source>
</reference>
<sequence>MGRKRSKGYFVFTIILCLFMWSCPLMTPAPHGHVYRPLGNYEINNVQVFCTPKVKVFHVFYPEDNEVEVCSKVFVTDSCSALQTGEFFDELKYMKNVRMNDRKFHRLFFSDTLQIAINNSFEKLLFIPVE</sequence>
<keyword evidence="1" id="KW-0472">Membrane</keyword>
<accession>A0A1M5T3U5</accession>
<dbReference type="STRING" id="1089305.SAMN05444148_2053"/>
<keyword evidence="1" id="KW-0812">Transmembrane</keyword>
<dbReference type="OrthoDB" id="5735516at2"/>
<name>A0A1M5T3U5_9FLAO</name>
<dbReference type="EMBL" id="FQWS01000002">
    <property type="protein sequence ID" value="SHH45424.1"/>
    <property type="molecule type" value="Genomic_DNA"/>
</dbReference>
<dbReference type="Proteomes" id="UP000184522">
    <property type="component" value="Unassembled WGS sequence"/>
</dbReference>
<proteinExistence type="predicted"/>
<organism evidence="2 3">
    <name type="scientific">Winogradskyella jejuensis</name>
    <dbReference type="NCBI Taxonomy" id="1089305"/>
    <lineage>
        <taxon>Bacteria</taxon>
        <taxon>Pseudomonadati</taxon>
        <taxon>Bacteroidota</taxon>
        <taxon>Flavobacteriia</taxon>
        <taxon>Flavobacteriales</taxon>
        <taxon>Flavobacteriaceae</taxon>
        <taxon>Winogradskyella</taxon>
    </lineage>
</organism>
<keyword evidence="1" id="KW-1133">Transmembrane helix</keyword>